<dbReference type="AlphaFoldDB" id="A0A975C140"/>
<name>A0A975C140_9CAUL</name>
<proteinExistence type="predicted"/>
<keyword evidence="1" id="KW-0472">Membrane</keyword>
<protein>
    <submittedName>
        <fullName evidence="3">HPP family protein</fullName>
    </submittedName>
</protein>
<evidence type="ECO:0000259" key="2">
    <source>
        <dbReference type="Pfam" id="PF04982"/>
    </source>
</evidence>
<dbReference type="RefSeq" id="WP_207868936.1">
    <property type="nucleotide sequence ID" value="NZ_CP062222.1"/>
</dbReference>
<sequence length="219" mass="21847">MKAFTPILAGATLRDRAVACLGALIGIAATGLVSRAILGDLDLAMLLAAPLGASAVLVFAVPASPMGQPWPVIGGNVVSALSGVVAAHLIPEPMIAAGAAVALSIAAMSATRSLHPAGGGSALVAALGGPALASHGWMFAFVPVGLNAVLVVASGWLFHRFTGHAWPHKAVPTPVAPPPPISEADIEAALQTFGEPLDVSAADLRTIANLAAARTHQRP</sequence>
<reference evidence="3" key="1">
    <citation type="submission" date="2020-09" db="EMBL/GenBank/DDBJ databases">
        <title>Brevundimonas sp. LVF2 isolated from a puddle in Goettingen, Germany.</title>
        <authorList>
            <person name="Friedrich I."/>
            <person name="Klassen A."/>
            <person name="Hannes N."/>
            <person name="Schneider D."/>
            <person name="Hertel R."/>
            <person name="Daniel R."/>
        </authorList>
    </citation>
    <scope>NUCLEOTIDE SEQUENCE</scope>
    <source>
        <strain evidence="3">LVF2</strain>
    </source>
</reference>
<accession>A0A975C140</accession>
<organism evidence="3 4">
    <name type="scientific">Brevundimonas goettingensis</name>
    <dbReference type="NCBI Taxonomy" id="2774190"/>
    <lineage>
        <taxon>Bacteria</taxon>
        <taxon>Pseudomonadati</taxon>
        <taxon>Pseudomonadota</taxon>
        <taxon>Alphaproteobacteria</taxon>
        <taxon>Caulobacterales</taxon>
        <taxon>Caulobacteraceae</taxon>
        <taxon>Brevundimonas</taxon>
    </lineage>
</organism>
<dbReference type="PANTHER" id="PTHR33741">
    <property type="entry name" value="TRANSMEMBRANE PROTEIN DDB_G0269096-RELATED"/>
    <property type="match status" value="1"/>
</dbReference>
<feature type="transmembrane region" description="Helical" evidence="1">
    <location>
        <begin position="135"/>
        <end position="158"/>
    </location>
</feature>
<dbReference type="Proteomes" id="UP000663918">
    <property type="component" value="Chromosome"/>
</dbReference>
<keyword evidence="4" id="KW-1185">Reference proteome</keyword>
<feature type="transmembrane region" description="Helical" evidence="1">
    <location>
        <begin position="16"/>
        <end position="38"/>
    </location>
</feature>
<keyword evidence="1" id="KW-1133">Transmembrane helix</keyword>
<dbReference type="PANTHER" id="PTHR33741:SF5">
    <property type="entry name" value="TRANSMEMBRANE PROTEIN DDB_G0269096-RELATED"/>
    <property type="match status" value="1"/>
</dbReference>
<gene>
    <name evidence="3" type="ORF">IFJ75_14625</name>
</gene>
<feature type="domain" description="HPP transmembrane region" evidence="2">
    <location>
        <begin position="12"/>
        <end position="167"/>
    </location>
</feature>
<dbReference type="Pfam" id="PF04982">
    <property type="entry name" value="TM_HPP"/>
    <property type="match status" value="1"/>
</dbReference>
<keyword evidence="1" id="KW-0812">Transmembrane</keyword>
<dbReference type="EMBL" id="CP062222">
    <property type="protein sequence ID" value="QTC90499.1"/>
    <property type="molecule type" value="Genomic_DNA"/>
</dbReference>
<dbReference type="InterPro" id="IPR058581">
    <property type="entry name" value="TM_HPP"/>
</dbReference>
<evidence type="ECO:0000313" key="4">
    <source>
        <dbReference type="Proteomes" id="UP000663918"/>
    </source>
</evidence>
<dbReference type="KEGG" id="bgoe:IFJ75_14625"/>
<evidence type="ECO:0000313" key="3">
    <source>
        <dbReference type="EMBL" id="QTC90499.1"/>
    </source>
</evidence>
<feature type="transmembrane region" description="Helical" evidence="1">
    <location>
        <begin position="45"/>
        <end position="64"/>
    </location>
</feature>
<evidence type="ECO:0000256" key="1">
    <source>
        <dbReference type="SAM" id="Phobius"/>
    </source>
</evidence>
<feature type="transmembrane region" description="Helical" evidence="1">
    <location>
        <begin position="70"/>
        <end position="90"/>
    </location>
</feature>
<dbReference type="InterPro" id="IPR007065">
    <property type="entry name" value="HPP"/>
</dbReference>